<dbReference type="PROSITE" id="PS50850">
    <property type="entry name" value="MFS"/>
    <property type="match status" value="1"/>
</dbReference>
<dbReference type="GO" id="GO:0046677">
    <property type="term" value="P:response to antibiotic"/>
    <property type="evidence" value="ECO:0007669"/>
    <property type="project" value="UniProtKB-KW"/>
</dbReference>
<dbReference type="NCBIfam" id="TIGR00711">
    <property type="entry name" value="efflux_EmrB"/>
    <property type="match status" value="1"/>
</dbReference>
<dbReference type="RefSeq" id="WP_189956360.1">
    <property type="nucleotide sequence ID" value="NZ_BMVG01000015.1"/>
</dbReference>
<dbReference type="InterPro" id="IPR004638">
    <property type="entry name" value="EmrB-like"/>
</dbReference>
<feature type="transmembrane region" description="Helical" evidence="9">
    <location>
        <begin position="78"/>
        <end position="97"/>
    </location>
</feature>
<feature type="transmembrane region" description="Helical" evidence="9">
    <location>
        <begin position="462"/>
        <end position="482"/>
    </location>
</feature>
<feature type="transmembrane region" description="Helical" evidence="9">
    <location>
        <begin position="168"/>
        <end position="187"/>
    </location>
</feature>
<keyword evidence="5 9" id="KW-1133">Transmembrane helix</keyword>
<evidence type="ECO:0000256" key="1">
    <source>
        <dbReference type="ARBA" id="ARBA00004651"/>
    </source>
</evidence>
<evidence type="ECO:0000256" key="4">
    <source>
        <dbReference type="ARBA" id="ARBA00022692"/>
    </source>
</evidence>
<feature type="transmembrane region" description="Helical" evidence="9">
    <location>
        <begin position="267"/>
        <end position="285"/>
    </location>
</feature>
<accession>A0A918YLU8</accession>
<evidence type="ECO:0000313" key="12">
    <source>
        <dbReference type="Proteomes" id="UP000655443"/>
    </source>
</evidence>
<evidence type="ECO:0000256" key="2">
    <source>
        <dbReference type="ARBA" id="ARBA00022448"/>
    </source>
</evidence>
<evidence type="ECO:0000256" key="5">
    <source>
        <dbReference type="ARBA" id="ARBA00022989"/>
    </source>
</evidence>
<dbReference type="GO" id="GO:0022857">
    <property type="term" value="F:transmembrane transporter activity"/>
    <property type="evidence" value="ECO:0007669"/>
    <property type="project" value="InterPro"/>
</dbReference>
<feature type="transmembrane region" description="Helical" evidence="9">
    <location>
        <begin position="357"/>
        <end position="380"/>
    </location>
</feature>
<keyword evidence="4 9" id="KW-0812">Transmembrane</keyword>
<comment type="caution">
    <text evidence="11">The sequence shown here is derived from an EMBL/GenBank/DDBJ whole genome shotgun (WGS) entry which is preliminary data.</text>
</comment>
<feature type="transmembrane region" description="Helical" evidence="9">
    <location>
        <begin position="333"/>
        <end position="351"/>
    </location>
</feature>
<sequence>MAASERDRKWWILGVLCLILLTTVLDNTVLNVAVPTLMESLKASTADVQWVINGYSLALAGFLIASGGMADHFGRKRALFAGLALFGAGSLTAALASSLGTLVAARVVMGLGASFLMPATLAVLMHVFGDEERMKAIGIWMALSAAGMAGGPVIGGFLLAHFWWGSVFLINVPIAVVGLVAIAWLVPESRNPHSERPDFVGLPLSVLGMVSLVWAVIAAPEHGWTNAVVLGPLVVAVVAVAVFVLWERRAPHPMLDMGLFTERRFTGAALGGLLAAFGMGGSLFLLTQQLQFVLGYTPLETGLRIVPFAVALLIGSGAVSAPLGKKFGLARTVALSMVVAALGLCAIAATSDSGYGWTLPGLIVVGCAMGTAGPAAGAALMSAIPPARAGTASGVNGTLQELGTGLGVAALGAALVARFDAGLPDSLPRGAEKSLPAALAAAGGSVEKVRDAFVSALQTSQFLGALAVAVGGVAAGALLGWAEREPTAPPTPVGAVVSGDPGEPGDPDRHTSG</sequence>
<dbReference type="Pfam" id="PF07690">
    <property type="entry name" value="MFS_1"/>
    <property type="match status" value="1"/>
</dbReference>
<dbReference type="SUPFAM" id="SSF103473">
    <property type="entry name" value="MFS general substrate transporter"/>
    <property type="match status" value="1"/>
</dbReference>
<proteinExistence type="predicted"/>
<keyword evidence="7" id="KW-0046">Antibiotic resistance</keyword>
<dbReference type="GO" id="GO:0005886">
    <property type="term" value="C:plasma membrane"/>
    <property type="evidence" value="ECO:0007669"/>
    <property type="project" value="UniProtKB-SubCell"/>
</dbReference>
<gene>
    <name evidence="11" type="ORF">GCM10010339_55370</name>
</gene>
<keyword evidence="3" id="KW-1003">Cell membrane</keyword>
<dbReference type="InterPro" id="IPR011701">
    <property type="entry name" value="MFS"/>
</dbReference>
<dbReference type="PANTHER" id="PTHR42718">
    <property type="entry name" value="MAJOR FACILITATOR SUPERFAMILY MULTIDRUG TRANSPORTER MFSC"/>
    <property type="match status" value="1"/>
</dbReference>
<name>A0A918YLU8_9ACTN</name>
<evidence type="ECO:0000313" key="11">
    <source>
        <dbReference type="EMBL" id="GHE08111.1"/>
    </source>
</evidence>
<dbReference type="Gene3D" id="1.20.1250.20">
    <property type="entry name" value="MFS general substrate transporter like domains"/>
    <property type="match status" value="1"/>
</dbReference>
<dbReference type="Gene3D" id="1.20.1720.10">
    <property type="entry name" value="Multidrug resistance protein D"/>
    <property type="match status" value="1"/>
</dbReference>
<dbReference type="PROSITE" id="PS00216">
    <property type="entry name" value="SUGAR_TRANSPORT_1"/>
    <property type="match status" value="1"/>
</dbReference>
<protein>
    <submittedName>
        <fullName evidence="11">MFS transporter</fullName>
    </submittedName>
</protein>
<reference evidence="11" key="1">
    <citation type="journal article" date="2014" name="Int. J. Syst. Evol. Microbiol.">
        <title>Complete genome sequence of Corynebacterium casei LMG S-19264T (=DSM 44701T), isolated from a smear-ripened cheese.</title>
        <authorList>
            <consortium name="US DOE Joint Genome Institute (JGI-PGF)"/>
            <person name="Walter F."/>
            <person name="Albersmeier A."/>
            <person name="Kalinowski J."/>
            <person name="Ruckert C."/>
        </authorList>
    </citation>
    <scope>NUCLEOTIDE SEQUENCE</scope>
    <source>
        <strain evidence="11">JCM 4714</strain>
    </source>
</reference>
<dbReference type="AlphaFoldDB" id="A0A918YLU8"/>
<dbReference type="PRINTS" id="PR01036">
    <property type="entry name" value="TCRTETB"/>
</dbReference>
<dbReference type="CDD" id="cd17321">
    <property type="entry name" value="MFS_MMR_MDR_like"/>
    <property type="match status" value="1"/>
</dbReference>
<keyword evidence="6 9" id="KW-0472">Membrane</keyword>
<organism evidence="11 12">
    <name type="scientific">Streptomyces alanosinicus</name>
    <dbReference type="NCBI Taxonomy" id="68171"/>
    <lineage>
        <taxon>Bacteria</taxon>
        <taxon>Bacillati</taxon>
        <taxon>Actinomycetota</taxon>
        <taxon>Actinomycetes</taxon>
        <taxon>Kitasatosporales</taxon>
        <taxon>Streptomycetaceae</taxon>
        <taxon>Streptomyces</taxon>
    </lineage>
</organism>
<evidence type="ECO:0000256" key="9">
    <source>
        <dbReference type="SAM" id="Phobius"/>
    </source>
</evidence>
<dbReference type="InterPro" id="IPR005829">
    <property type="entry name" value="Sugar_transporter_CS"/>
</dbReference>
<evidence type="ECO:0000256" key="3">
    <source>
        <dbReference type="ARBA" id="ARBA00022475"/>
    </source>
</evidence>
<dbReference type="EMBL" id="BMVG01000015">
    <property type="protein sequence ID" value="GHE08111.1"/>
    <property type="molecule type" value="Genomic_DNA"/>
</dbReference>
<feature type="region of interest" description="Disordered" evidence="8">
    <location>
        <begin position="485"/>
        <end position="513"/>
    </location>
</feature>
<evidence type="ECO:0000256" key="7">
    <source>
        <dbReference type="ARBA" id="ARBA00023251"/>
    </source>
</evidence>
<keyword evidence="12" id="KW-1185">Reference proteome</keyword>
<comment type="subcellular location">
    <subcellularLocation>
        <location evidence="1">Cell membrane</location>
        <topology evidence="1">Multi-pass membrane protein</topology>
    </subcellularLocation>
</comment>
<evidence type="ECO:0000256" key="8">
    <source>
        <dbReference type="SAM" id="MobiDB-lite"/>
    </source>
</evidence>
<feature type="transmembrane region" description="Helical" evidence="9">
    <location>
        <begin position="137"/>
        <end position="162"/>
    </location>
</feature>
<feature type="transmembrane region" description="Helical" evidence="9">
    <location>
        <begin position="199"/>
        <end position="217"/>
    </location>
</feature>
<reference evidence="11" key="2">
    <citation type="submission" date="2020-09" db="EMBL/GenBank/DDBJ databases">
        <authorList>
            <person name="Sun Q."/>
            <person name="Ohkuma M."/>
        </authorList>
    </citation>
    <scope>NUCLEOTIDE SEQUENCE</scope>
    <source>
        <strain evidence="11">JCM 4714</strain>
    </source>
</reference>
<dbReference type="InterPro" id="IPR036259">
    <property type="entry name" value="MFS_trans_sf"/>
</dbReference>
<feature type="transmembrane region" description="Helical" evidence="9">
    <location>
        <begin position="305"/>
        <end position="324"/>
    </location>
</feature>
<dbReference type="Proteomes" id="UP000655443">
    <property type="component" value="Unassembled WGS sequence"/>
</dbReference>
<dbReference type="PANTHER" id="PTHR42718:SF42">
    <property type="entry name" value="EXPORT PROTEIN"/>
    <property type="match status" value="1"/>
</dbReference>
<feature type="transmembrane region" description="Helical" evidence="9">
    <location>
        <begin position="223"/>
        <end position="246"/>
    </location>
</feature>
<dbReference type="InterPro" id="IPR020846">
    <property type="entry name" value="MFS_dom"/>
</dbReference>
<feature type="transmembrane region" description="Helical" evidence="9">
    <location>
        <begin position="103"/>
        <end position="125"/>
    </location>
</feature>
<evidence type="ECO:0000256" key="6">
    <source>
        <dbReference type="ARBA" id="ARBA00023136"/>
    </source>
</evidence>
<feature type="transmembrane region" description="Helical" evidence="9">
    <location>
        <begin position="50"/>
        <end position="66"/>
    </location>
</feature>
<feature type="domain" description="Major facilitator superfamily (MFS) profile" evidence="10">
    <location>
        <begin position="12"/>
        <end position="488"/>
    </location>
</feature>
<evidence type="ECO:0000259" key="10">
    <source>
        <dbReference type="PROSITE" id="PS50850"/>
    </source>
</evidence>
<keyword evidence="2" id="KW-0813">Transport</keyword>